<evidence type="ECO:0000256" key="2">
    <source>
        <dbReference type="SAM" id="MobiDB-lite"/>
    </source>
</evidence>
<evidence type="ECO:0000313" key="3">
    <source>
        <dbReference type="EMBL" id="KAJ0968964.1"/>
    </source>
</evidence>
<feature type="compositionally biased region" description="Low complexity" evidence="2">
    <location>
        <begin position="98"/>
        <end position="111"/>
    </location>
</feature>
<dbReference type="Proteomes" id="UP001085076">
    <property type="component" value="Miscellaneous, Linkage group lg06"/>
</dbReference>
<feature type="region of interest" description="Disordered" evidence="2">
    <location>
        <begin position="88"/>
        <end position="120"/>
    </location>
</feature>
<dbReference type="EMBL" id="JAGGNH010000006">
    <property type="protein sequence ID" value="KAJ0968964.1"/>
    <property type="molecule type" value="Genomic_DNA"/>
</dbReference>
<gene>
    <name evidence="3" type="ORF">J5N97_021841</name>
</gene>
<proteinExistence type="predicted"/>
<protein>
    <submittedName>
        <fullName evidence="3">Uncharacterized protein</fullName>
    </submittedName>
</protein>
<dbReference type="AlphaFoldDB" id="A0A9D5C9W1"/>
<keyword evidence="1" id="KW-0175">Coiled coil</keyword>
<reference evidence="3" key="1">
    <citation type="submission" date="2021-03" db="EMBL/GenBank/DDBJ databases">
        <authorList>
            <person name="Li Z."/>
            <person name="Yang C."/>
        </authorList>
    </citation>
    <scope>NUCLEOTIDE SEQUENCE</scope>
    <source>
        <strain evidence="3">Dzin_1.0</strain>
        <tissue evidence="3">Leaf</tissue>
    </source>
</reference>
<sequence>MKEIKRSKFSHPFLSLDFIFRNPSLSLFHSPFSPLLRRSLTRTTACEHIVAGRPCSHLHSAGPAPFLAALLPVKLRRGGPAPLPLSAHVRLPSEIRPRPGSLSPQGSSSPQATIEASSSPNFIASSRDLEREAFYSSHGSCPSGTQLPVLVHCLSYQKTTCALCVELQSRITQLENNNKELQESLHAMRDFEDMMNK</sequence>
<reference evidence="3" key="2">
    <citation type="journal article" date="2022" name="Hortic Res">
        <title>The genome of Dioscorea zingiberensis sheds light on the biosynthesis, origin and evolution of the medicinally important diosgenin saponins.</title>
        <authorList>
            <person name="Li Y."/>
            <person name="Tan C."/>
            <person name="Li Z."/>
            <person name="Guo J."/>
            <person name="Li S."/>
            <person name="Chen X."/>
            <person name="Wang C."/>
            <person name="Dai X."/>
            <person name="Yang H."/>
            <person name="Song W."/>
            <person name="Hou L."/>
            <person name="Xu J."/>
            <person name="Tong Z."/>
            <person name="Xu A."/>
            <person name="Yuan X."/>
            <person name="Wang W."/>
            <person name="Yang Q."/>
            <person name="Chen L."/>
            <person name="Sun Z."/>
            <person name="Wang K."/>
            <person name="Pan B."/>
            <person name="Chen J."/>
            <person name="Bao Y."/>
            <person name="Liu F."/>
            <person name="Qi X."/>
            <person name="Gang D.R."/>
            <person name="Wen J."/>
            <person name="Li J."/>
        </authorList>
    </citation>
    <scope>NUCLEOTIDE SEQUENCE</scope>
    <source>
        <strain evidence="3">Dzin_1.0</strain>
    </source>
</reference>
<keyword evidence="4" id="KW-1185">Reference proteome</keyword>
<name>A0A9D5C9W1_9LILI</name>
<feature type="coiled-coil region" evidence="1">
    <location>
        <begin position="164"/>
        <end position="191"/>
    </location>
</feature>
<organism evidence="3 4">
    <name type="scientific">Dioscorea zingiberensis</name>
    <dbReference type="NCBI Taxonomy" id="325984"/>
    <lineage>
        <taxon>Eukaryota</taxon>
        <taxon>Viridiplantae</taxon>
        <taxon>Streptophyta</taxon>
        <taxon>Embryophyta</taxon>
        <taxon>Tracheophyta</taxon>
        <taxon>Spermatophyta</taxon>
        <taxon>Magnoliopsida</taxon>
        <taxon>Liliopsida</taxon>
        <taxon>Dioscoreales</taxon>
        <taxon>Dioscoreaceae</taxon>
        <taxon>Dioscorea</taxon>
    </lineage>
</organism>
<comment type="caution">
    <text evidence="3">The sequence shown here is derived from an EMBL/GenBank/DDBJ whole genome shotgun (WGS) entry which is preliminary data.</text>
</comment>
<evidence type="ECO:0000313" key="4">
    <source>
        <dbReference type="Proteomes" id="UP001085076"/>
    </source>
</evidence>
<evidence type="ECO:0000256" key="1">
    <source>
        <dbReference type="SAM" id="Coils"/>
    </source>
</evidence>
<accession>A0A9D5C9W1</accession>